<keyword evidence="3" id="KW-1185">Reference proteome</keyword>
<dbReference type="AlphaFoldDB" id="A0AAD6XVN6"/>
<dbReference type="EMBL" id="JARJCW010000174">
    <property type="protein sequence ID" value="KAJ7189521.1"/>
    <property type="molecule type" value="Genomic_DNA"/>
</dbReference>
<feature type="region of interest" description="Disordered" evidence="1">
    <location>
        <begin position="290"/>
        <end position="312"/>
    </location>
</feature>
<sequence length="444" mass="47699">MQRITSLATAYMSSTFQRGVREGEDAIVGTQWAEVARGGAEIGILLYVYSLGLEHVLGQHVFRVGVSVSAPRLCLCPDLMHPPPRSRWRASGGIARSAAVPERDRVLLHVGAPGGRITARRMLPHTHRASANARRPLSVWLLRAVFRQYPASMALNAGRRADALARALYVAFETRNAIHSESTPPPSLPPWALLSQIGDFPVVTRHNNGASLTSPPVAYEVVGLVVPPPSPPPPTFPAQYRHLPAFTKGGREAAAPPPPSTFSSPNGHLHTLQRSLPLSPAVHDVPGCPCRHPRSSRTPTSTFHNASRSRCRGRNLRASIPDARCKLKICRAPLPASSPHYLGAATHSRRRPSSPPPARWGQHTRRSSSPSSLSTRSVPPTPTTRRYDARAHDPPPALSTTAVGLAAAPLMPRPSIRQLPLTESLPALCSSTPSPATAPPTDLA</sequence>
<evidence type="ECO:0000256" key="1">
    <source>
        <dbReference type="SAM" id="MobiDB-lite"/>
    </source>
</evidence>
<feature type="region of interest" description="Disordered" evidence="1">
    <location>
        <begin position="341"/>
        <end position="400"/>
    </location>
</feature>
<evidence type="ECO:0000313" key="2">
    <source>
        <dbReference type="EMBL" id="KAJ7189521.1"/>
    </source>
</evidence>
<protein>
    <submittedName>
        <fullName evidence="2">Uncharacterized protein</fullName>
    </submittedName>
</protein>
<dbReference type="Proteomes" id="UP001219525">
    <property type="component" value="Unassembled WGS sequence"/>
</dbReference>
<reference evidence="2" key="1">
    <citation type="submission" date="2023-03" db="EMBL/GenBank/DDBJ databases">
        <title>Massive genome expansion in bonnet fungi (Mycena s.s.) driven by repeated elements and novel gene families across ecological guilds.</title>
        <authorList>
            <consortium name="Lawrence Berkeley National Laboratory"/>
            <person name="Harder C.B."/>
            <person name="Miyauchi S."/>
            <person name="Viragh M."/>
            <person name="Kuo A."/>
            <person name="Thoen E."/>
            <person name="Andreopoulos B."/>
            <person name="Lu D."/>
            <person name="Skrede I."/>
            <person name="Drula E."/>
            <person name="Henrissat B."/>
            <person name="Morin E."/>
            <person name="Kohler A."/>
            <person name="Barry K."/>
            <person name="LaButti K."/>
            <person name="Morin E."/>
            <person name="Salamov A."/>
            <person name="Lipzen A."/>
            <person name="Mereny Z."/>
            <person name="Hegedus B."/>
            <person name="Baldrian P."/>
            <person name="Stursova M."/>
            <person name="Weitz H."/>
            <person name="Taylor A."/>
            <person name="Grigoriev I.V."/>
            <person name="Nagy L.G."/>
            <person name="Martin F."/>
            <person name="Kauserud H."/>
        </authorList>
    </citation>
    <scope>NUCLEOTIDE SEQUENCE</scope>
    <source>
        <strain evidence="2">9144</strain>
    </source>
</reference>
<feature type="compositionally biased region" description="Polar residues" evidence="1">
    <location>
        <begin position="296"/>
        <end position="306"/>
    </location>
</feature>
<organism evidence="2 3">
    <name type="scientific">Mycena pura</name>
    <dbReference type="NCBI Taxonomy" id="153505"/>
    <lineage>
        <taxon>Eukaryota</taxon>
        <taxon>Fungi</taxon>
        <taxon>Dikarya</taxon>
        <taxon>Basidiomycota</taxon>
        <taxon>Agaricomycotina</taxon>
        <taxon>Agaricomycetes</taxon>
        <taxon>Agaricomycetidae</taxon>
        <taxon>Agaricales</taxon>
        <taxon>Marasmiineae</taxon>
        <taxon>Mycenaceae</taxon>
        <taxon>Mycena</taxon>
    </lineage>
</organism>
<gene>
    <name evidence="2" type="ORF">GGX14DRAFT_580622</name>
</gene>
<accession>A0AAD6XVN6</accession>
<comment type="caution">
    <text evidence="2">The sequence shown here is derived from an EMBL/GenBank/DDBJ whole genome shotgun (WGS) entry which is preliminary data.</text>
</comment>
<proteinExistence type="predicted"/>
<evidence type="ECO:0000313" key="3">
    <source>
        <dbReference type="Proteomes" id="UP001219525"/>
    </source>
</evidence>
<feature type="compositionally biased region" description="Low complexity" evidence="1">
    <location>
        <begin position="367"/>
        <end position="378"/>
    </location>
</feature>
<name>A0AAD6XVN6_9AGAR</name>